<evidence type="ECO:0008006" key="5">
    <source>
        <dbReference type="Google" id="ProtNLM"/>
    </source>
</evidence>
<sequence>MKVLKNIFLSLMCVMMTGCVSSYHQSNKVETTNMPARSVRVMKPATLFKGQDVTMSLQGYTYNKSQKAFIIQTKVQNKSRDEVEVDYDTCLVHGYQVPLDMNFEEVDAHQTINGQMKIFVADINKAGITFNQAKMRLVIEKEDDQKIKETITIPLKAFKNYQAASKAYVKKKKKKVIFNAKGVKATFDRYDYDRQKQEYVMQVTITNNAAQNIELKANNMRINGHYIDLDEEDNEVKKGKKRVAEYRMEAKDLTKDGVNPVKSGAQVTLVLENDDNDQIIAKKHTKIPAAYFKA</sequence>
<dbReference type="Proteomes" id="UP000268059">
    <property type="component" value="Chromosome"/>
</dbReference>
<evidence type="ECO:0000256" key="2">
    <source>
        <dbReference type="SAM" id="SignalP"/>
    </source>
</evidence>
<proteinExistence type="predicted"/>
<keyword evidence="4" id="KW-1185">Reference proteome</keyword>
<evidence type="ECO:0000313" key="4">
    <source>
        <dbReference type="Proteomes" id="UP000268059"/>
    </source>
</evidence>
<dbReference type="RefSeq" id="WP_125119189.1">
    <property type="nucleotide sequence ID" value="NZ_AP019309.1"/>
</dbReference>
<feature type="chain" id="PRO_5038511578" description="DUF4352 domain-containing protein" evidence="2">
    <location>
        <begin position="25"/>
        <end position="294"/>
    </location>
</feature>
<dbReference type="EMBL" id="AP019309">
    <property type="protein sequence ID" value="BBH26301.1"/>
    <property type="molecule type" value="Genomic_DNA"/>
</dbReference>
<accession>A0A3G9JJZ6</accession>
<reference evidence="3 4" key="1">
    <citation type="submission" date="2018-11" db="EMBL/GenBank/DDBJ databases">
        <title>Novel Erysipelotrichaceae bacterium isolated from small intestine of a swine.</title>
        <authorList>
            <person name="Kim J.S."/>
            <person name="Choe H."/>
            <person name="Lee Y.R."/>
            <person name="Kim K.M."/>
            <person name="Park D.S."/>
        </authorList>
    </citation>
    <scope>NUCLEOTIDE SEQUENCE [LARGE SCALE GENOMIC DNA]</scope>
    <source>
        <strain evidence="3 4">SG0102</strain>
    </source>
</reference>
<evidence type="ECO:0000256" key="1">
    <source>
        <dbReference type="SAM" id="Coils"/>
    </source>
</evidence>
<dbReference type="AlphaFoldDB" id="A0A3G9JJZ6"/>
<organism evidence="3 4">
    <name type="scientific">Intestinibaculum porci</name>
    <dbReference type="NCBI Taxonomy" id="2487118"/>
    <lineage>
        <taxon>Bacteria</taxon>
        <taxon>Bacillati</taxon>
        <taxon>Bacillota</taxon>
        <taxon>Erysipelotrichia</taxon>
        <taxon>Erysipelotrichales</taxon>
        <taxon>Erysipelotrichaceae</taxon>
        <taxon>Intestinibaculum</taxon>
    </lineage>
</organism>
<keyword evidence="2" id="KW-0732">Signal</keyword>
<gene>
    <name evidence="3" type="ORF">SG0102_12350</name>
</gene>
<feature type="signal peptide" evidence="2">
    <location>
        <begin position="1"/>
        <end position="24"/>
    </location>
</feature>
<feature type="coiled-coil region" evidence="1">
    <location>
        <begin position="229"/>
        <end position="256"/>
    </location>
</feature>
<dbReference type="PROSITE" id="PS51257">
    <property type="entry name" value="PROKAR_LIPOPROTEIN"/>
    <property type="match status" value="1"/>
</dbReference>
<keyword evidence="1" id="KW-0175">Coiled coil</keyword>
<protein>
    <recommendedName>
        <fullName evidence="5">DUF4352 domain-containing protein</fullName>
    </recommendedName>
</protein>
<evidence type="ECO:0000313" key="3">
    <source>
        <dbReference type="EMBL" id="BBH26301.1"/>
    </source>
</evidence>
<dbReference type="InParanoid" id="A0A3G9JJZ6"/>
<name>A0A3G9JJZ6_9FIRM</name>
<dbReference type="KEGG" id="ebm:SG0102_12350"/>